<keyword evidence="6 7" id="KW-0472">Membrane</keyword>
<evidence type="ECO:0000256" key="7">
    <source>
        <dbReference type="RuleBase" id="RU365065"/>
    </source>
</evidence>
<feature type="transmembrane region" description="Helical" evidence="7">
    <location>
        <begin position="353"/>
        <end position="373"/>
    </location>
</feature>
<reference evidence="9 10" key="1">
    <citation type="journal article" date="2020" name="Microbiol. Resour. Announc.">
        <title>Draft Genome Sequence of a Cladosporium Species Isolated from the Mesophotic Ascidian Didemnum maculosum.</title>
        <authorList>
            <person name="Gioti A."/>
            <person name="Siaperas R."/>
            <person name="Nikolaivits E."/>
            <person name="Le Goff G."/>
            <person name="Ouazzani J."/>
            <person name="Kotoulas G."/>
            <person name="Topakas E."/>
        </authorList>
    </citation>
    <scope>NUCLEOTIDE SEQUENCE [LARGE SCALE GENOMIC DNA]</scope>
    <source>
        <strain evidence="9 10">TM138-S3</strain>
    </source>
</reference>
<keyword evidence="3 7" id="KW-0813">Transport</keyword>
<dbReference type="RefSeq" id="XP_069230181.1">
    <property type="nucleotide sequence ID" value="XM_069372615.1"/>
</dbReference>
<evidence type="ECO:0000256" key="2">
    <source>
        <dbReference type="ARBA" id="ARBA00006279"/>
    </source>
</evidence>
<name>A0AB34KU75_9PEZI</name>
<sequence length="514" mass="56874">MPESLKHDEEYLIAETNSMRSQQLQHADATASPQQTDVEIRRLSRRLYVSHALSTWNSRVFEFGAFLFLAHIFPQTLLPASVYALARAASAALFSPWLGSYIDRADRLRVVRQSILGQRLPVVVSCVGFLLMSIYTHLIQSTSGKTITLLILSSLACIEKLSAVLNTISVERDWVVVVAGSDESGLATMNAQMRRIDLFCKLVGPLAISFVDSNSTQLAILVTGTMSSVSVMVEYLAIARVYRSIPALRVAKVTSDEAPSPSPKNLSERFLDTATILLSYFRHPSFLPSFALALLYLTALSFSGQFITYLLAQGLSSATIALFRGVAAIFEMSATWLGPWLNNRIGAVRSGIWFLNAELVFIVLSCALLWLPASDSQADGMTLALVLAVILSRTGLWGFDLSAQLIIQDEVEPEVRGSFSSLEASFQNTFEMLAFLSTVMFPRPEQFKYPAAMSAAAVALSALLYAYFVRARRGHLLHMSRCLDRKDRTRPHSQGWESIPLEEPHETSVEDEVR</sequence>
<dbReference type="AlphaFoldDB" id="A0AB34KU75"/>
<protein>
    <recommendedName>
        <fullName evidence="7">Solute carrier family 40 member</fullName>
    </recommendedName>
</protein>
<accession>A0AB34KU75</accession>
<feature type="transmembrane region" description="Helical" evidence="7">
    <location>
        <begin position="318"/>
        <end position="341"/>
    </location>
</feature>
<feature type="transmembrane region" description="Helical" evidence="7">
    <location>
        <begin position="218"/>
        <end position="239"/>
    </location>
</feature>
<feature type="region of interest" description="Disordered" evidence="8">
    <location>
        <begin position="488"/>
        <end position="514"/>
    </location>
</feature>
<feature type="transmembrane region" description="Helical" evidence="7">
    <location>
        <begin position="80"/>
        <end position="99"/>
    </location>
</feature>
<feature type="transmembrane region" description="Helical" evidence="7">
    <location>
        <begin position="449"/>
        <end position="469"/>
    </location>
</feature>
<comment type="caution">
    <text evidence="7">Lacks conserved residue(s) required for the propagation of feature annotation.</text>
</comment>
<evidence type="ECO:0000256" key="3">
    <source>
        <dbReference type="ARBA" id="ARBA00022448"/>
    </source>
</evidence>
<evidence type="ECO:0000256" key="5">
    <source>
        <dbReference type="ARBA" id="ARBA00022989"/>
    </source>
</evidence>
<dbReference type="EMBL" id="JAAQHG020000012">
    <property type="protein sequence ID" value="KAL1587076.1"/>
    <property type="molecule type" value="Genomic_DNA"/>
</dbReference>
<dbReference type="SUPFAM" id="SSF103473">
    <property type="entry name" value="MFS general substrate transporter"/>
    <property type="match status" value="1"/>
</dbReference>
<evidence type="ECO:0000256" key="8">
    <source>
        <dbReference type="SAM" id="MobiDB-lite"/>
    </source>
</evidence>
<gene>
    <name evidence="9" type="ORF">WHR41_04009</name>
</gene>
<keyword evidence="4 7" id="KW-0812">Transmembrane</keyword>
<feature type="transmembrane region" description="Helical" evidence="7">
    <location>
        <begin position="290"/>
        <end position="312"/>
    </location>
</feature>
<evidence type="ECO:0000313" key="10">
    <source>
        <dbReference type="Proteomes" id="UP000803884"/>
    </source>
</evidence>
<evidence type="ECO:0000313" key="9">
    <source>
        <dbReference type="EMBL" id="KAL1587076.1"/>
    </source>
</evidence>
<evidence type="ECO:0000256" key="6">
    <source>
        <dbReference type="ARBA" id="ARBA00023136"/>
    </source>
</evidence>
<dbReference type="InterPro" id="IPR036259">
    <property type="entry name" value="MFS_trans_sf"/>
</dbReference>
<keyword evidence="5 7" id="KW-1133">Transmembrane helix</keyword>
<comment type="caution">
    <text evidence="9">The sequence shown here is derived from an EMBL/GenBank/DDBJ whole genome shotgun (WGS) entry which is preliminary data.</text>
</comment>
<dbReference type="PANTHER" id="PTHR11660">
    <property type="entry name" value="SOLUTE CARRIER FAMILY 40 MEMBER"/>
    <property type="match status" value="1"/>
</dbReference>
<dbReference type="Pfam" id="PF06963">
    <property type="entry name" value="FPN1"/>
    <property type="match status" value="1"/>
</dbReference>
<keyword evidence="10" id="KW-1185">Reference proteome</keyword>
<proteinExistence type="inferred from homology"/>
<organism evidence="9 10">
    <name type="scientific">Cladosporium halotolerans</name>
    <dbReference type="NCBI Taxonomy" id="1052096"/>
    <lineage>
        <taxon>Eukaryota</taxon>
        <taxon>Fungi</taxon>
        <taxon>Dikarya</taxon>
        <taxon>Ascomycota</taxon>
        <taxon>Pezizomycotina</taxon>
        <taxon>Dothideomycetes</taxon>
        <taxon>Dothideomycetidae</taxon>
        <taxon>Cladosporiales</taxon>
        <taxon>Cladosporiaceae</taxon>
        <taxon>Cladosporium</taxon>
    </lineage>
</organism>
<keyword evidence="7" id="KW-0406">Ion transport</keyword>
<dbReference type="InterPro" id="IPR009716">
    <property type="entry name" value="Ferroportin-1"/>
</dbReference>
<comment type="function">
    <text evidence="7">May be involved in iron transport and iron homeostasis.</text>
</comment>
<comment type="similarity">
    <text evidence="2 7">Belongs to the ferroportin (FP) (TC 2.A.100) family. SLC40A subfamily.</text>
</comment>
<feature type="transmembrane region" description="Helical" evidence="7">
    <location>
        <begin position="120"/>
        <end position="139"/>
    </location>
</feature>
<feature type="compositionally biased region" description="Basic and acidic residues" evidence="8">
    <location>
        <begin position="502"/>
        <end position="514"/>
    </location>
</feature>
<evidence type="ECO:0000256" key="1">
    <source>
        <dbReference type="ARBA" id="ARBA00004141"/>
    </source>
</evidence>
<dbReference type="PANTHER" id="PTHR11660:SF57">
    <property type="entry name" value="SOLUTE CARRIER FAMILY 40 MEMBER"/>
    <property type="match status" value="1"/>
</dbReference>
<comment type="subcellular location">
    <subcellularLocation>
        <location evidence="1 7">Membrane</location>
        <topology evidence="1 7">Multi-pass membrane protein</topology>
    </subcellularLocation>
</comment>
<dbReference type="GO" id="GO:0016020">
    <property type="term" value="C:membrane"/>
    <property type="evidence" value="ECO:0007669"/>
    <property type="project" value="UniProtKB-SubCell"/>
</dbReference>
<dbReference type="Proteomes" id="UP000803884">
    <property type="component" value="Unassembled WGS sequence"/>
</dbReference>
<dbReference type="GeneID" id="96005453"/>
<evidence type="ECO:0000256" key="4">
    <source>
        <dbReference type="ARBA" id="ARBA00022692"/>
    </source>
</evidence>
<dbReference type="GO" id="GO:0005381">
    <property type="term" value="F:iron ion transmembrane transporter activity"/>
    <property type="evidence" value="ECO:0007669"/>
    <property type="project" value="UniProtKB-UniRule"/>
</dbReference>